<feature type="chain" id="PRO_5039243457" evidence="1">
    <location>
        <begin position="23"/>
        <end position="215"/>
    </location>
</feature>
<dbReference type="OrthoDB" id="9971624at2"/>
<evidence type="ECO:0000313" key="2">
    <source>
        <dbReference type="EMBL" id="EHO62100.1"/>
    </source>
</evidence>
<dbReference type="AlphaFoldDB" id="H1D2V9"/>
<gene>
    <name evidence="2" type="ORF">HMPREF9453_01947</name>
</gene>
<dbReference type="EMBL" id="ADLT01000066">
    <property type="protein sequence ID" value="EHO62100.1"/>
    <property type="molecule type" value="Genomic_DNA"/>
</dbReference>
<comment type="caution">
    <text evidence="2">The sequence shown here is derived from an EMBL/GenBank/DDBJ whole genome shotgun (WGS) entry which is preliminary data.</text>
</comment>
<sequence length="215" mass="23725">MKKKWMAVILAAFLALPPGAEAKAFDGASILGRILSSGISHSTTVKTKPAVVKRSSGKKNRYKNAMGALENLQWVGVAKSSGGSIYFDQDTMKDTTRKGERRVTATVKNEFTKAGARAVEESSHGEVDRDEAAYSLFLVDFGEKDCFIASPVIYYDRNGKELTRKKASLAYADVTGMNYGKPYSPGSMELKIKEKVFAYADRVKEEEKERTAENR</sequence>
<dbReference type="RefSeq" id="WP_008860441.1">
    <property type="nucleotide sequence ID" value="NZ_JH591189.1"/>
</dbReference>
<reference evidence="2 3" key="1">
    <citation type="submission" date="2011-11" db="EMBL/GenBank/DDBJ databases">
        <title>The Genome Sequence of Dialister succinatiphilus YIT 11850.</title>
        <authorList>
            <consortium name="The Broad Institute Genome Sequencing Platform"/>
            <person name="Earl A."/>
            <person name="Ward D."/>
            <person name="Feldgarden M."/>
            <person name="Gevers D."/>
            <person name="Morotomi M."/>
            <person name="Young S.K."/>
            <person name="Zeng Q."/>
            <person name="Gargeya S."/>
            <person name="Fitzgerald M."/>
            <person name="Haas B."/>
            <person name="Abouelleil A."/>
            <person name="Alvarado L."/>
            <person name="Arachchi H.M."/>
            <person name="Berlin A."/>
            <person name="Brown A."/>
            <person name="Chapman S.B."/>
            <person name="Dunbar C."/>
            <person name="Gearin G."/>
            <person name="Goldberg J."/>
            <person name="Griggs A."/>
            <person name="Gujja S."/>
            <person name="Heiman D."/>
            <person name="Howarth C."/>
            <person name="Lui A."/>
            <person name="MacDonald P.J.P."/>
            <person name="Montmayeur A."/>
            <person name="Murphy C."/>
            <person name="Neiman D."/>
            <person name="Pearson M."/>
            <person name="Priest M."/>
            <person name="Roberts A."/>
            <person name="Saif S."/>
            <person name="Shea T."/>
            <person name="Sisk P."/>
            <person name="Stolte C."/>
            <person name="Sykes S."/>
            <person name="Wortman J."/>
            <person name="Nusbaum C."/>
            <person name="Birren B."/>
        </authorList>
    </citation>
    <scope>NUCLEOTIDE SEQUENCE [LARGE SCALE GENOMIC DNA]</scope>
    <source>
        <strain evidence="2 3">YIT 11850</strain>
    </source>
</reference>
<evidence type="ECO:0000313" key="3">
    <source>
        <dbReference type="Proteomes" id="UP000003277"/>
    </source>
</evidence>
<keyword evidence="3" id="KW-1185">Reference proteome</keyword>
<protein>
    <submittedName>
        <fullName evidence="2">Uncharacterized protein</fullName>
    </submittedName>
</protein>
<feature type="signal peptide" evidence="1">
    <location>
        <begin position="1"/>
        <end position="22"/>
    </location>
</feature>
<dbReference type="HOGENOM" id="CLU_1281491_0_0_9"/>
<proteinExistence type="predicted"/>
<organism evidence="2 3">
    <name type="scientific">Dialister succinatiphilus YIT 11850</name>
    <dbReference type="NCBI Taxonomy" id="742743"/>
    <lineage>
        <taxon>Bacteria</taxon>
        <taxon>Bacillati</taxon>
        <taxon>Bacillota</taxon>
        <taxon>Negativicutes</taxon>
        <taxon>Veillonellales</taxon>
        <taxon>Veillonellaceae</taxon>
        <taxon>Dialister</taxon>
    </lineage>
</organism>
<dbReference type="Proteomes" id="UP000003277">
    <property type="component" value="Unassembled WGS sequence"/>
</dbReference>
<name>H1D2V9_9FIRM</name>
<dbReference type="PATRIC" id="fig|742743.3.peg.1961"/>
<accession>H1D2V9</accession>
<keyword evidence="1" id="KW-0732">Signal</keyword>
<evidence type="ECO:0000256" key="1">
    <source>
        <dbReference type="SAM" id="SignalP"/>
    </source>
</evidence>